<protein>
    <submittedName>
        <fullName evidence="2">Uncharacterized protein</fullName>
    </submittedName>
</protein>
<keyword evidence="3" id="KW-1185">Reference proteome</keyword>
<name>A0A2P4YDG0_9STRA</name>
<feature type="compositionally biased region" description="Basic and acidic residues" evidence="1">
    <location>
        <begin position="8"/>
        <end position="25"/>
    </location>
</feature>
<proteinExistence type="predicted"/>
<feature type="region of interest" description="Disordered" evidence="1">
    <location>
        <begin position="76"/>
        <end position="106"/>
    </location>
</feature>
<evidence type="ECO:0000313" key="2">
    <source>
        <dbReference type="EMBL" id="POM75845.1"/>
    </source>
</evidence>
<accession>A0A2P4YDG0</accession>
<evidence type="ECO:0000313" key="3">
    <source>
        <dbReference type="Proteomes" id="UP000237271"/>
    </source>
</evidence>
<organism evidence="2 3">
    <name type="scientific">Phytophthora palmivora</name>
    <dbReference type="NCBI Taxonomy" id="4796"/>
    <lineage>
        <taxon>Eukaryota</taxon>
        <taxon>Sar</taxon>
        <taxon>Stramenopiles</taxon>
        <taxon>Oomycota</taxon>
        <taxon>Peronosporomycetes</taxon>
        <taxon>Peronosporales</taxon>
        <taxon>Peronosporaceae</taxon>
        <taxon>Phytophthora</taxon>
    </lineage>
</organism>
<feature type="compositionally biased region" description="Basic and acidic residues" evidence="1">
    <location>
        <begin position="175"/>
        <end position="200"/>
    </location>
</feature>
<feature type="compositionally biased region" description="Low complexity" evidence="1">
    <location>
        <begin position="26"/>
        <end position="38"/>
    </location>
</feature>
<dbReference type="AlphaFoldDB" id="A0A2P4YDG0"/>
<dbReference type="EMBL" id="NCKW01003632">
    <property type="protein sequence ID" value="POM75845.1"/>
    <property type="molecule type" value="Genomic_DNA"/>
</dbReference>
<sequence>MQATATLEESRGLQEESKNADDAREQCTATTTEAEQTTSVARLQPVVIDAMGSTMGVVSPPQLNVVATALQQLTSMQEAQASEGHHDRPSQTLDHPHNDAQVRSPPPRLTEAVALTGHRVMTIDVEEEDDAVCPVTMRVSRAREARAVRSSLAVTKPGQVMGQEGSMVDTNGTDVKVRDTKEVTDRDDMYGTNEYREERV</sequence>
<dbReference type="Proteomes" id="UP000237271">
    <property type="component" value="Unassembled WGS sequence"/>
</dbReference>
<evidence type="ECO:0000256" key="1">
    <source>
        <dbReference type="SAM" id="MobiDB-lite"/>
    </source>
</evidence>
<comment type="caution">
    <text evidence="2">The sequence shown here is derived from an EMBL/GenBank/DDBJ whole genome shotgun (WGS) entry which is preliminary data.</text>
</comment>
<feature type="region of interest" description="Disordered" evidence="1">
    <location>
        <begin position="1"/>
        <end position="41"/>
    </location>
</feature>
<feature type="region of interest" description="Disordered" evidence="1">
    <location>
        <begin position="161"/>
        <end position="200"/>
    </location>
</feature>
<reference evidence="2 3" key="1">
    <citation type="journal article" date="2017" name="Genome Biol. Evol.">
        <title>Phytophthora megakarya and P. palmivora, closely related causal agents of cacao black pod rot, underwent increases in genome sizes and gene numbers by different mechanisms.</title>
        <authorList>
            <person name="Ali S.S."/>
            <person name="Shao J."/>
            <person name="Lary D.J."/>
            <person name="Kronmiller B."/>
            <person name="Shen D."/>
            <person name="Strem M.D."/>
            <person name="Amoako-Attah I."/>
            <person name="Akrofi A.Y."/>
            <person name="Begoude B.A."/>
            <person name="Ten Hoopen G.M."/>
            <person name="Coulibaly K."/>
            <person name="Kebe B.I."/>
            <person name="Melnick R.L."/>
            <person name="Guiltinan M.J."/>
            <person name="Tyler B.M."/>
            <person name="Meinhardt L.W."/>
            <person name="Bailey B.A."/>
        </authorList>
    </citation>
    <scope>NUCLEOTIDE SEQUENCE [LARGE SCALE GENOMIC DNA]</scope>
    <source>
        <strain evidence="3">sbr112.9</strain>
    </source>
</reference>
<feature type="compositionally biased region" description="Basic and acidic residues" evidence="1">
    <location>
        <begin position="83"/>
        <end position="100"/>
    </location>
</feature>
<gene>
    <name evidence="2" type="ORF">PHPALM_6993</name>
</gene>